<dbReference type="Proteomes" id="UP000001574">
    <property type="component" value="Chromosome"/>
</dbReference>
<dbReference type="EMBL" id="CP000479">
    <property type="protein sequence ID" value="ABK64507.1"/>
    <property type="molecule type" value="Genomic_DNA"/>
</dbReference>
<sequence length="42" mass="4326">MGPAPDAVGAIDKMAVGRGMVVLRSAKPLVAGFRATSALWQE</sequence>
<dbReference type="KEGG" id="mav:MAV_4779"/>
<dbReference type="AlphaFoldDB" id="A0A0H2ZS51"/>
<accession>A0A0H2ZS51</accession>
<evidence type="ECO:0000313" key="2">
    <source>
        <dbReference type="Proteomes" id="UP000001574"/>
    </source>
</evidence>
<gene>
    <name evidence="1" type="ordered locus">MAV_4779</name>
</gene>
<proteinExistence type="predicted"/>
<name>A0A0H2ZS51_MYCA1</name>
<dbReference type="HOGENOM" id="CLU_3254278_0_0_11"/>
<reference evidence="1 2" key="1">
    <citation type="submission" date="2006-10" db="EMBL/GenBank/DDBJ databases">
        <authorList>
            <person name="Fleischmann R.D."/>
            <person name="Dodson R.J."/>
            <person name="Haft D.H."/>
            <person name="Merkel J.S."/>
            <person name="Nelson W.C."/>
            <person name="Fraser C.M."/>
        </authorList>
    </citation>
    <scope>NUCLEOTIDE SEQUENCE [LARGE SCALE GENOMIC DNA]</scope>
    <source>
        <strain evidence="1 2">104</strain>
    </source>
</reference>
<protein>
    <submittedName>
        <fullName evidence="1">Uncharacterized protein</fullName>
    </submittedName>
</protein>
<evidence type="ECO:0000313" key="1">
    <source>
        <dbReference type="EMBL" id="ABK64507.1"/>
    </source>
</evidence>
<organism evidence="1 2">
    <name type="scientific">Mycobacterium avium (strain 104)</name>
    <dbReference type="NCBI Taxonomy" id="243243"/>
    <lineage>
        <taxon>Bacteria</taxon>
        <taxon>Bacillati</taxon>
        <taxon>Actinomycetota</taxon>
        <taxon>Actinomycetes</taxon>
        <taxon>Mycobacteriales</taxon>
        <taxon>Mycobacteriaceae</taxon>
        <taxon>Mycobacterium</taxon>
        <taxon>Mycobacterium avium complex (MAC)</taxon>
    </lineage>
</organism>